<dbReference type="Pfam" id="PF00248">
    <property type="entry name" value="Aldo_ket_red"/>
    <property type="match status" value="1"/>
</dbReference>
<dbReference type="InterPro" id="IPR020471">
    <property type="entry name" value="AKR"/>
</dbReference>
<name>A0AA96LLS9_9BACL</name>
<proteinExistence type="predicted"/>
<dbReference type="KEGG" id="proo:MJB10_17765"/>
<dbReference type="RefSeq" id="WP_314796821.1">
    <property type="nucleotide sequence ID" value="NZ_CP130319.1"/>
</dbReference>
<protein>
    <submittedName>
        <fullName evidence="2">Aldo/keto reductase</fullName>
    </submittedName>
</protein>
<evidence type="ECO:0000313" key="2">
    <source>
        <dbReference type="EMBL" id="WNR42956.1"/>
    </source>
</evidence>
<keyword evidence="3" id="KW-1185">Reference proteome</keyword>
<evidence type="ECO:0000259" key="1">
    <source>
        <dbReference type="Pfam" id="PF00248"/>
    </source>
</evidence>
<reference evidence="2" key="1">
    <citation type="submission" date="2022-02" db="EMBL/GenBank/DDBJ databases">
        <title>Paenibacillus sp. MBLB1832 Whole Genome Shotgun Sequencing.</title>
        <authorList>
            <person name="Hwang C.Y."/>
            <person name="Cho E.-S."/>
            <person name="Seo M.-J."/>
        </authorList>
    </citation>
    <scope>NUCLEOTIDE SEQUENCE</scope>
    <source>
        <strain evidence="2">MBLB1832</strain>
    </source>
</reference>
<dbReference type="GO" id="GO:0005829">
    <property type="term" value="C:cytosol"/>
    <property type="evidence" value="ECO:0007669"/>
    <property type="project" value="TreeGrafter"/>
</dbReference>
<dbReference type="PANTHER" id="PTHR42686:SF1">
    <property type="entry name" value="GH17980P-RELATED"/>
    <property type="match status" value="1"/>
</dbReference>
<dbReference type="Gene3D" id="3.20.20.100">
    <property type="entry name" value="NADP-dependent oxidoreductase domain"/>
    <property type="match status" value="1"/>
</dbReference>
<dbReference type="AlphaFoldDB" id="A0AA96LLS9"/>
<dbReference type="Proteomes" id="UP001304650">
    <property type="component" value="Chromosome"/>
</dbReference>
<dbReference type="PANTHER" id="PTHR42686">
    <property type="entry name" value="GH17980P-RELATED"/>
    <property type="match status" value="1"/>
</dbReference>
<feature type="domain" description="NADP-dependent oxidoreductase" evidence="1">
    <location>
        <begin position="15"/>
        <end position="285"/>
    </location>
</feature>
<evidence type="ECO:0000313" key="3">
    <source>
        <dbReference type="Proteomes" id="UP001304650"/>
    </source>
</evidence>
<dbReference type="InterPro" id="IPR036812">
    <property type="entry name" value="NAD(P)_OxRdtase_dom_sf"/>
</dbReference>
<dbReference type="GO" id="GO:0016491">
    <property type="term" value="F:oxidoreductase activity"/>
    <property type="evidence" value="ECO:0007669"/>
    <property type="project" value="InterPro"/>
</dbReference>
<accession>A0AA96LLS9</accession>
<dbReference type="EMBL" id="CP130319">
    <property type="protein sequence ID" value="WNR42956.1"/>
    <property type="molecule type" value="Genomic_DNA"/>
</dbReference>
<dbReference type="SUPFAM" id="SSF51430">
    <property type="entry name" value="NAD(P)-linked oxidoreductase"/>
    <property type="match status" value="1"/>
</dbReference>
<dbReference type="InterPro" id="IPR023210">
    <property type="entry name" value="NADP_OxRdtase_dom"/>
</dbReference>
<gene>
    <name evidence="2" type="ORF">MJB10_17765</name>
</gene>
<sequence length="303" mass="34152">MQYTEFGRTGLRVSRLGLGGAPLAGDFGPVDEREIELMIHEAIDEGINFIDTAVRYGNGESERRIGRALREGRRNQIVLTTKAVGIDGDFSYRSTIESVEGSLQRLQTDWVDLLQIHDAERTSFEVVMEETLPALEKLREQGKLRFIGISTRRLPLLMQYVRSGRFDSIQFYVRYMLIDHSAKDELLPLTQEHGIGVINGSVLGMGLLADTPAKFLKPDIIQAAEERKVKLRFLRRTEPHGLVEPGMRFSLTQPAIHVTLSGASTREMLRTNMAYCDGQGLAPDDQARVFELFEGQKLLFPDE</sequence>
<organism evidence="2 3">
    <name type="scientific">Paenibacillus roseopurpureus</name>
    <dbReference type="NCBI Taxonomy" id="2918901"/>
    <lineage>
        <taxon>Bacteria</taxon>
        <taxon>Bacillati</taxon>
        <taxon>Bacillota</taxon>
        <taxon>Bacilli</taxon>
        <taxon>Bacillales</taxon>
        <taxon>Paenibacillaceae</taxon>
        <taxon>Paenibacillus</taxon>
    </lineage>
</organism>
<dbReference type="PRINTS" id="PR00069">
    <property type="entry name" value="ALDKETRDTASE"/>
</dbReference>